<sequence>MLPFLISFAFPSSSKPQQLFDDDENSVCVEIKPKLEDKDDDSDCIVIKKELEDDDADEVLETKPVNRDHRFVS</sequence>
<accession>A0A5N5FMR3</accession>
<dbReference type="AlphaFoldDB" id="A0A5N5FMR3"/>
<dbReference type="GO" id="GO:0004386">
    <property type="term" value="F:helicase activity"/>
    <property type="evidence" value="ECO:0007669"/>
    <property type="project" value="UniProtKB-KW"/>
</dbReference>
<comment type="caution">
    <text evidence="1">The sequence shown here is derived from an EMBL/GenBank/DDBJ whole genome shotgun (WGS) entry which is preliminary data.</text>
</comment>
<gene>
    <name evidence="1" type="ORF">D8674_040496</name>
</gene>
<organism evidence="1 2">
    <name type="scientific">Pyrus ussuriensis x Pyrus communis</name>
    <dbReference type="NCBI Taxonomy" id="2448454"/>
    <lineage>
        <taxon>Eukaryota</taxon>
        <taxon>Viridiplantae</taxon>
        <taxon>Streptophyta</taxon>
        <taxon>Embryophyta</taxon>
        <taxon>Tracheophyta</taxon>
        <taxon>Spermatophyta</taxon>
        <taxon>Magnoliopsida</taxon>
        <taxon>eudicotyledons</taxon>
        <taxon>Gunneridae</taxon>
        <taxon>Pentapetalae</taxon>
        <taxon>rosids</taxon>
        <taxon>fabids</taxon>
        <taxon>Rosales</taxon>
        <taxon>Rosaceae</taxon>
        <taxon>Amygdaloideae</taxon>
        <taxon>Maleae</taxon>
        <taxon>Pyrus</taxon>
    </lineage>
</organism>
<evidence type="ECO:0000313" key="1">
    <source>
        <dbReference type="EMBL" id="KAB2604177.1"/>
    </source>
</evidence>
<dbReference type="EMBL" id="SMOL01000639">
    <property type="protein sequence ID" value="KAB2604177.1"/>
    <property type="molecule type" value="Genomic_DNA"/>
</dbReference>
<keyword evidence="1" id="KW-0547">Nucleotide-binding</keyword>
<reference evidence="1 2" key="2">
    <citation type="submission" date="2019-11" db="EMBL/GenBank/DDBJ databases">
        <title>A de novo genome assembly of a pear dwarfing rootstock.</title>
        <authorList>
            <person name="Wang F."/>
            <person name="Wang J."/>
            <person name="Li S."/>
            <person name="Zhang Y."/>
            <person name="Fang M."/>
            <person name="Ma L."/>
            <person name="Zhao Y."/>
            <person name="Jiang S."/>
        </authorList>
    </citation>
    <scope>NUCLEOTIDE SEQUENCE [LARGE SCALE GENOMIC DNA]</scope>
    <source>
        <strain evidence="1">S2</strain>
        <tissue evidence="1">Leaf</tissue>
    </source>
</reference>
<keyword evidence="1" id="KW-0347">Helicase</keyword>
<proteinExistence type="predicted"/>
<keyword evidence="2" id="KW-1185">Reference proteome</keyword>
<dbReference type="Proteomes" id="UP000327157">
    <property type="component" value="Unassembled WGS sequence"/>
</dbReference>
<protein>
    <submittedName>
        <fullName evidence="1">Helicase swr1-like</fullName>
    </submittedName>
</protein>
<keyword evidence="1" id="KW-0378">Hydrolase</keyword>
<evidence type="ECO:0000313" key="2">
    <source>
        <dbReference type="Proteomes" id="UP000327157"/>
    </source>
</evidence>
<name>A0A5N5FMR3_9ROSA</name>
<reference evidence="1 2" key="1">
    <citation type="submission" date="2019-09" db="EMBL/GenBank/DDBJ databases">
        <authorList>
            <person name="Ou C."/>
        </authorList>
    </citation>
    <scope>NUCLEOTIDE SEQUENCE [LARGE SCALE GENOMIC DNA]</scope>
    <source>
        <strain evidence="1">S2</strain>
        <tissue evidence="1">Leaf</tissue>
    </source>
</reference>
<keyword evidence="1" id="KW-0067">ATP-binding</keyword>